<accession>A0AAC8QIH3</accession>
<dbReference type="GO" id="GO:0016491">
    <property type="term" value="F:oxidoreductase activity"/>
    <property type="evidence" value="ECO:0007669"/>
    <property type="project" value="InterPro"/>
</dbReference>
<evidence type="ECO:0000256" key="1">
    <source>
        <dbReference type="SAM" id="MobiDB-lite"/>
    </source>
</evidence>
<dbReference type="KEGG" id="age:AA314_09680"/>
<dbReference type="RefSeq" id="WP_047860916.1">
    <property type="nucleotide sequence ID" value="NZ_CP011509.1"/>
</dbReference>
<evidence type="ECO:0000259" key="2">
    <source>
        <dbReference type="PROSITE" id="PS51085"/>
    </source>
</evidence>
<dbReference type="SUPFAM" id="SSF63380">
    <property type="entry name" value="Riboflavin synthase domain-like"/>
    <property type="match status" value="1"/>
</dbReference>
<dbReference type="InterPro" id="IPR008333">
    <property type="entry name" value="Cbr1-like_FAD-bd_dom"/>
</dbReference>
<dbReference type="EMBL" id="QUMU01000007">
    <property type="protein sequence ID" value="REG29795.1"/>
    <property type="molecule type" value="Genomic_DNA"/>
</dbReference>
<dbReference type="InterPro" id="IPR001709">
    <property type="entry name" value="Flavoprot_Pyr_Nucl_cyt_Rdtase"/>
</dbReference>
<dbReference type="PANTHER" id="PTHR47354">
    <property type="entry name" value="NADH OXIDOREDUCTASE HCR"/>
    <property type="match status" value="1"/>
</dbReference>
<dbReference type="GO" id="GO:0051536">
    <property type="term" value="F:iron-sulfur cluster binding"/>
    <property type="evidence" value="ECO:0007669"/>
    <property type="project" value="InterPro"/>
</dbReference>
<dbReference type="CDD" id="cd06194">
    <property type="entry name" value="FNR_N-term_Iron_sulfur_binding"/>
    <property type="match status" value="1"/>
</dbReference>
<dbReference type="PROSITE" id="PS51384">
    <property type="entry name" value="FAD_FR"/>
    <property type="match status" value="1"/>
</dbReference>
<feature type="domain" description="2Fe-2S ferredoxin-type" evidence="2">
    <location>
        <begin position="1"/>
        <end position="95"/>
    </location>
</feature>
<reference evidence="4 6" key="1">
    <citation type="submission" date="2015-05" db="EMBL/GenBank/DDBJ databases">
        <title>Genome assembly of Archangium gephyra DSM 2261.</title>
        <authorList>
            <person name="Sharma G."/>
            <person name="Subramanian S."/>
        </authorList>
    </citation>
    <scope>NUCLEOTIDE SEQUENCE [LARGE SCALE GENOMIC DNA]</scope>
    <source>
        <strain evidence="4 6">DSM 2261</strain>
    </source>
</reference>
<dbReference type="InterPro" id="IPR036010">
    <property type="entry name" value="2Fe-2S_ferredoxin-like_sf"/>
</dbReference>
<evidence type="ECO:0000259" key="3">
    <source>
        <dbReference type="PROSITE" id="PS51384"/>
    </source>
</evidence>
<dbReference type="PRINTS" id="PR00371">
    <property type="entry name" value="FPNCR"/>
</dbReference>
<dbReference type="SUPFAM" id="SSF52343">
    <property type="entry name" value="Ferredoxin reductase-like, C-terminal NADP-linked domain"/>
    <property type="match status" value="1"/>
</dbReference>
<dbReference type="SUPFAM" id="SSF54292">
    <property type="entry name" value="2Fe-2S ferredoxin-like"/>
    <property type="match status" value="1"/>
</dbReference>
<dbReference type="Pfam" id="PF00175">
    <property type="entry name" value="NAD_binding_1"/>
    <property type="match status" value="1"/>
</dbReference>
<sequence>MVRVKHEGQWYGLDEGESVLDGLLRRGVEVPHSCRAGACQSCLMRAERGEVPAKAQVGLKETLKARGYFLACSCHPEGELEVAGAGAELRVPARIAGLARLSDSVLCVRLLPEKAVEYRAGQYVSLIRADGLARSYSIASQPHEETLELHVRRVAGGRMSGWLFDEARPGDALELQGPAGDCFYVPGRPEQPLLLAGTGTGLAPLYGILQDALTHGHTGPIWLFHGALEASGLYLVEELRALQSCYGQFQYRPCVLKGQERVGVTVGALDAAIKEACPRPAGWRGYLCGDPALVLSLRKKLFLAGLALKDLHADAFLPSTPPPQEGAEVTGRASDASR</sequence>
<dbReference type="InterPro" id="IPR017938">
    <property type="entry name" value="Riboflavin_synthase-like_b-brl"/>
</dbReference>
<dbReference type="Proteomes" id="UP000035579">
    <property type="component" value="Chromosome"/>
</dbReference>
<organism evidence="4 6">
    <name type="scientific">Archangium gephyra</name>
    <dbReference type="NCBI Taxonomy" id="48"/>
    <lineage>
        <taxon>Bacteria</taxon>
        <taxon>Pseudomonadati</taxon>
        <taxon>Myxococcota</taxon>
        <taxon>Myxococcia</taxon>
        <taxon>Myxococcales</taxon>
        <taxon>Cystobacterineae</taxon>
        <taxon>Archangiaceae</taxon>
        <taxon>Archangium</taxon>
    </lineage>
</organism>
<evidence type="ECO:0000313" key="7">
    <source>
        <dbReference type="Proteomes" id="UP000256345"/>
    </source>
</evidence>
<dbReference type="PANTHER" id="PTHR47354:SF5">
    <property type="entry name" value="PROTEIN RFBI"/>
    <property type="match status" value="1"/>
</dbReference>
<dbReference type="PROSITE" id="PS51085">
    <property type="entry name" value="2FE2S_FER_2"/>
    <property type="match status" value="1"/>
</dbReference>
<dbReference type="PRINTS" id="PR00410">
    <property type="entry name" value="PHEHYDRXLASE"/>
</dbReference>
<dbReference type="InterPro" id="IPR012675">
    <property type="entry name" value="Beta-grasp_dom_sf"/>
</dbReference>
<feature type="region of interest" description="Disordered" evidence="1">
    <location>
        <begin position="317"/>
        <end position="338"/>
    </location>
</feature>
<dbReference type="Pfam" id="PF00970">
    <property type="entry name" value="FAD_binding_6"/>
    <property type="match status" value="1"/>
</dbReference>
<dbReference type="Pfam" id="PF00111">
    <property type="entry name" value="Fer2"/>
    <property type="match status" value="1"/>
</dbReference>
<dbReference type="Gene3D" id="3.10.20.30">
    <property type="match status" value="1"/>
</dbReference>
<dbReference type="Proteomes" id="UP000256345">
    <property type="component" value="Unassembled WGS sequence"/>
</dbReference>
<dbReference type="InterPro" id="IPR001041">
    <property type="entry name" value="2Fe-2S_ferredoxin-type"/>
</dbReference>
<protein>
    <submittedName>
        <fullName evidence="4">2-polyprenylphenol hydroxylase</fullName>
    </submittedName>
    <submittedName>
        <fullName evidence="5">Ferredoxin-NADP reductase</fullName>
    </submittedName>
</protein>
<dbReference type="InterPro" id="IPR050415">
    <property type="entry name" value="MRET"/>
</dbReference>
<reference evidence="5 7" key="2">
    <citation type="submission" date="2018-08" db="EMBL/GenBank/DDBJ databases">
        <title>Genomic Encyclopedia of Archaeal and Bacterial Type Strains, Phase II (KMG-II): from individual species to whole genera.</title>
        <authorList>
            <person name="Goeker M."/>
        </authorList>
    </citation>
    <scope>NUCLEOTIDE SEQUENCE [LARGE SCALE GENOMIC DNA]</scope>
    <source>
        <strain evidence="5 7">DSM 2261</strain>
    </source>
</reference>
<keyword evidence="7" id="KW-1185">Reference proteome</keyword>
<evidence type="ECO:0000313" key="6">
    <source>
        <dbReference type="Proteomes" id="UP000035579"/>
    </source>
</evidence>
<gene>
    <name evidence="4" type="ORF">AA314_09680</name>
    <name evidence="5" type="ORF">ATI61_107491</name>
</gene>
<dbReference type="Gene3D" id="2.40.30.10">
    <property type="entry name" value="Translation factors"/>
    <property type="match status" value="1"/>
</dbReference>
<evidence type="ECO:0000313" key="5">
    <source>
        <dbReference type="EMBL" id="REG29795.1"/>
    </source>
</evidence>
<feature type="domain" description="FAD-binding FR-type" evidence="3">
    <location>
        <begin position="88"/>
        <end position="185"/>
    </location>
</feature>
<dbReference type="AlphaFoldDB" id="A0AAC8QIH3"/>
<dbReference type="InterPro" id="IPR017927">
    <property type="entry name" value="FAD-bd_FR_type"/>
</dbReference>
<dbReference type="EMBL" id="CP011509">
    <property type="protein sequence ID" value="AKJ08054.1"/>
    <property type="molecule type" value="Genomic_DNA"/>
</dbReference>
<dbReference type="Gene3D" id="3.40.50.80">
    <property type="entry name" value="Nucleotide-binding domain of ferredoxin-NADP reductase (FNR) module"/>
    <property type="match status" value="1"/>
</dbReference>
<dbReference type="InterPro" id="IPR001433">
    <property type="entry name" value="OxRdtase_FAD/NAD-bd"/>
</dbReference>
<dbReference type="CDD" id="cd00207">
    <property type="entry name" value="fer2"/>
    <property type="match status" value="1"/>
</dbReference>
<dbReference type="InterPro" id="IPR039261">
    <property type="entry name" value="FNR_nucleotide-bd"/>
</dbReference>
<name>A0AAC8QIH3_9BACT</name>
<proteinExistence type="predicted"/>
<evidence type="ECO:0000313" key="4">
    <source>
        <dbReference type="EMBL" id="AKJ08054.1"/>
    </source>
</evidence>